<organism evidence="2">
    <name type="scientific">marine sediment metagenome</name>
    <dbReference type="NCBI Taxonomy" id="412755"/>
    <lineage>
        <taxon>unclassified sequences</taxon>
        <taxon>metagenomes</taxon>
        <taxon>ecological metagenomes</taxon>
    </lineage>
</organism>
<feature type="coiled-coil region" evidence="1">
    <location>
        <begin position="113"/>
        <end position="140"/>
    </location>
</feature>
<reference evidence="2" key="1">
    <citation type="journal article" date="2014" name="Front. Microbiol.">
        <title>High frequency of phylogenetically diverse reductive dehalogenase-homologous genes in deep subseafloor sedimentary metagenomes.</title>
        <authorList>
            <person name="Kawai M."/>
            <person name="Futagami T."/>
            <person name="Toyoda A."/>
            <person name="Takaki Y."/>
            <person name="Nishi S."/>
            <person name="Hori S."/>
            <person name="Arai W."/>
            <person name="Tsubouchi T."/>
            <person name="Morono Y."/>
            <person name="Uchiyama I."/>
            <person name="Ito T."/>
            <person name="Fujiyama A."/>
            <person name="Inagaki F."/>
            <person name="Takami H."/>
        </authorList>
    </citation>
    <scope>NUCLEOTIDE SEQUENCE</scope>
    <source>
        <strain evidence="2">Expedition CK06-06</strain>
    </source>
</reference>
<name>X1LFJ9_9ZZZZ</name>
<evidence type="ECO:0000313" key="2">
    <source>
        <dbReference type="EMBL" id="GAI17883.1"/>
    </source>
</evidence>
<evidence type="ECO:0000256" key="1">
    <source>
        <dbReference type="SAM" id="Coils"/>
    </source>
</evidence>
<accession>X1LFJ9</accession>
<dbReference type="EMBL" id="BARV01004414">
    <property type="protein sequence ID" value="GAI17883.1"/>
    <property type="molecule type" value="Genomic_DNA"/>
</dbReference>
<dbReference type="AlphaFoldDB" id="X1LFJ9"/>
<sequence length="149" mass="17054">MATIVEYLVCPICGKTTPTKTGSYKIGDPTTLGLIQVRECRGKKGFCTIETKKMRNNIPKYQKFADELVDFCSGILMVTMEEGLRVHYPVFILRYIKLQKEIERLVNEGTPDADENTFQVDDLNRENTQLKERIEALEDHSLNRPPPTT</sequence>
<gene>
    <name evidence="2" type="ORF">S06H3_09829</name>
</gene>
<keyword evidence="1" id="KW-0175">Coiled coil</keyword>
<proteinExistence type="predicted"/>
<comment type="caution">
    <text evidence="2">The sequence shown here is derived from an EMBL/GenBank/DDBJ whole genome shotgun (WGS) entry which is preliminary data.</text>
</comment>
<protein>
    <submittedName>
        <fullName evidence="2">Uncharacterized protein</fullName>
    </submittedName>
</protein>
<feature type="non-terminal residue" evidence="2">
    <location>
        <position position="149"/>
    </location>
</feature>